<accession>A0AA38FVQ1</accession>
<reference evidence="2 3" key="1">
    <citation type="journal article" date="2021" name="Nat. Plants">
        <title>The Taxus genome provides insights into paclitaxel biosynthesis.</title>
        <authorList>
            <person name="Xiong X."/>
            <person name="Gou J."/>
            <person name="Liao Q."/>
            <person name="Li Y."/>
            <person name="Zhou Q."/>
            <person name="Bi G."/>
            <person name="Li C."/>
            <person name="Du R."/>
            <person name="Wang X."/>
            <person name="Sun T."/>
            <person name="Guo L."/>
            <person name="Liang H."/>
            <person name="Lu P."/>
            <person name="Wu Y."/>
            <person name="Zhang Z."/>
            <person name="Ro D.K."/>
            <person name="Shang Y."/>
            <person name="Huang S."/>
            <person name="Yan J."/>
        </authorList>
    </citation>
    <scope>NUCLEOTIDE SEQUENCE [LARGE SCALE GENOMIC DNA]</scope>
    <source>
        <strain evidence="2">Ta-2019</strain>
    </source>
</reference>
<dbReference type="AlphaFoldDB" id="A0AA38FVQ1"/>
<feature type="region of interest" description="Disordered" evidence="1">
    <location>
        <begin position="1"/>
        <end position="25"/>
    </location>
</feature>
<organism evidence="2 3">
    <name type="scientific">Taxus chinensis</name>
    <name type="common">Chinese yew</name>
    <name type="synonym">Taxus wallichiana var. chinensis</name>
    <dbReference type="NCBI Taxonomy" id="29808"/>
    <lineage>
        <taxon>Eukaryota</taxon>
        <taxon>Viridiplantae</taxon>
        <taxon>Streptophyta</taxon>
        <taxon>Embryophyta</taxon>
        <taxon>Tracheophyta</taxon>
        <taxon>Spermatophyta</taxon>
        <taxon>Pinopsida</taxon>
        <taxon>Pinidae</taxon>
        <taxon>Conifers II</taxon>
        <taxon>Cupressales</taxon>
        <taxon>Taxaceae</taxon>
        <taxon>Taxus</taxon>
    </lineage>
</organism>
<feature type="non-terminal residue" evidence="2">
    <location>
        <position position="52"/>
    </location>
</feature>
<dbReference type="Proteomes" id="UP000824469">
    <property type="component" value="Unassembled WGS sequence"/>
</dbReference>
<keyword evidence="3" id="KW-1185">Reference proteome</keyword>
<proteinExistence type="predicted"/>
<evidence type="ECO:0000313" key="3">
    <source>
        <dbReference type="Proteomes" id="UP000824469"/>
    </source>
</evidence>
<evidence type="ECO:0000256" key="1">
    <source>
        <dbReference type="SAM" id="MobiDB-lite"/>
    </source>
</evidence>
<evidence type="ECO:0000313" key="2">
    <source>
        <dbReference type="EMBL" id="KAH9309643.1"/>
    </source>
</evidence>
<protein>
    <submittedName>
        <fullName evidence="2">Uncharacterized protein</fullName>
    </submittedName>
</protein>
<feature type="non-terminal residue" evidence="2">
    <location>
        <position position="1"/>
    </location>
</feature>
<dbReference type="EMBL" id="JAHRHJ020000007">
    <property type="protein sequence ID" value="KAH9309643.1"/>
    <property type="molecule type" value="Genomic_DNA"/>
</dbReference>
<gene>
    <name evidence="2" type="ORF">KI387_037554</name>
</gene>
<sequence>KVNTLSSCEHWKLQQTQQHGKGQSTNSEFKLFKTKKILCICDTFTLDSLFQG</sequence>
<comment type="caution">
    <text evidence="2">The sequence shown here is derived from an EMBL/GenBank/DDBJ whole genome shotgun (WGS) entry which is preliminary data.</text>
</comment>
<name>A0AA38FVQ1_TAXCH</name>